<name>A0A819YAK7_9BILA</name>
<accession>A0A819YAK7</accession>
<protein>
    <submittedName>
        <fullName evidence="2">Uncharacterized protein</fullName>
    </submittedName>
</protein>
<dbReference type="Proteomes" id="UP000663881">
    <property type="component" value="Unassembled WGS sequence"/>
</dbReference>
<evidence type="ECO:0000313" key="2">
    <source>
        <dbReference type="EMBL" id="CAF4155614.1"/>
    </source>
</evidence>
<dbReference type="Proteomes" id="UP000663868">
    <property type="component" value="Unassembled WGS sequence"/>
</dbReference>
<organism evidence="2 3">
    <name type="scientific">Adineta steineri</name>
    <dbReference type="NCBI Taxonomy" id="433720"/>
    <lineage>
        <taxon>Eukaryota</taxon>
        <taxon>Metazoa</taxon>
        <taxon>Spiralia</taxon>
        <taxon>Gnathifera</taxon>
        <taxon>Rotifera</taxon>
        <taxon>Eurotatoria</taxon>
        <taxon>Bdelloidea</taxon>
        <taxon>Adinetida</taxon>
        <taxon>Adinetidae</taxon>
        <taxon>Adineta</taxon>
    </lineage>
</organism>
<evidence type="ECO:0000313" key="1">
    <source>
        <dbReference type="EMBL" id="CAF4132520.1"/>
    </source>
</evidence>
<gene>
    <name evidence="2" type="ORF">KXQ929_LOCUS37513</name>
    <name evidence="1" type="ORF">OKA104_LOCUS37314</name>
</gene>
<dbReference type="EMBL" id="CAJOAY010006178">
    <property type="protein sequence ID" value="CAF4132520.1"/>
    <property type="molecule type" value="Genomic_DNA"/>
</dbReference>
<reference evidence="2" key="1">
    <citation type="submission" date="2021-02" db="EMBL/GenBank/DDBJ databases">
        <authorList>
            <person name="Nowell W R."/>
        </authorList>
    </citation>
    <scope>NUCLEOTIDE SEQUENCE</scope>
</reference>
<proteinExistence type="predicted"/>
<evidence type="ECO:0000313" key="3">
    <source>
        <dbReference type="Proteomes" id="UP000663868"/>
    </source>
</evidence>
<dbReference type="EMBL" id="CAJOBB010006255">
    <property type="protein sequence ID" value="CAF4155614.1"/>
    <property type="molecule type" value="Genomic_DNA"/>
</dbReference>
<sequence length="140" mass="16811">MSKTPKISIGHGFLPITKEYKQWLNQPYDKHGNKTVFEEIKYRVKLHDINYIEATRFEETLAYEYLKQITEFWKYVTEVCLLAGDYGIELLAAFNRGEFDKKTIYQRKLSVLCIKKLHLKREKKIVKYCKKYFPILQEGF</sequence>
<comment type="caution">
    <text evidence="2">The sequence shown here is derived from an EMBL/GenBank/DDBJ whole genome shotgun (WGS) entry which is preliminary data.</text>
</comment>
<dbReference type="AlphaFoldDB" id="A0A819YAK7"/>